<evidence type="ECO:0000313" key="2">
    <source>
        <dbReference type="EMBL" id="KAK5623496.1"/>
    </source>
</evidence>
<feature type="compositionally biased region" description="Basic and acidic residues" evidence="1">
    <location>
        <begin position="32"/>
        <end position="46"/>
    </location>
</feature>
<gene>
    <name evidence="2" type="ORF">CRENBAI_013430</name>
</gene>
<dbReference type="AlphaFoldDB" id="A0AAV9SQD7"/>
<organism evidence="2 3">
    <name type="scientific">Crenichthys baileyi</name>
    <name type="common">White River springfish</name>
    <dbReference type="NCBI Taxonomy" id="28760"/>
    <lineage>
        <taxon>Eukaryota</taxon>
        <taxon>Metazoa</taxon>
        <taxon>Chordata</taxon>
        <taxon>Craniata</taxon>
        <taxon>Vertebrata</taxon>
        <taxon>Euteleostomi</taxon>
        <taxon>Actinopterygii</taxon>
        <taxon>Neopterygii</taxon>
        <taxon>Teleostei</taxon>
        <taxon>Neoteleostei</taxon>
        <taxon>Acanthomorphata</taxon>
        <taxon>Ovalentaria</taxon>
        <taxon>Atherinomorphae</taxon>
        <taxon>Cyprinodontiformes</taxon>
        <taxon>Goodeidae</taxon>
        <taxon>Crenichthys</taxon>
    </lineage>
</organism>
<evidence type="ECO:0000313" key="3">
    <source>
        <dbReference type="Proteomes" id="UP001311232"/>
    </source>
</evidence>
<dbReference type="Proteomes" id="UP001311232">
    <property type="component" value="Unassembled WGS sequence"/>
</dbReference>
<accession>A0AAV9SQD7</accession>
<proteinExistence type="predicted"/>
<dbReference type="EMBL" id="JAHHUM010000027">
    <property type="protein sequence ID" value="KAK5623496.1"/>
    <property type="molecule type" value="Genomic_DNA"/>
</dbReference>
<keyword evidence="3" id="KW-1185">Reference proteome</keyword>
<feature type="region of interest" description="Disordered" evidence="1">
    <location>
        <begin position="1"/>
        <end position="91"/>
    </location>
</feature>
<protein>
    <submittedName>
        <fullName evidence="2">Uncharacterized protein</fullName>
    </submittedName>
</protein>
<sequence length="91" mass="10261">MRASSLSLCAIRHLEEEEEEEEEKEDSGEVLAEDRQAVRFDRREGGLMKTISTIKQHKNAHRHPNNRRKGPGVSGATHKGPRAFEVSSHST</sequence>
<evidence type="ECO:0000256" key="1">
    <source>
        <dbReference type="SAM" id="MobiDB-lite"/>
    </source>
</evidence>
<feature type="compositionally biased region" description="Basic residues" evidence="1">
    <location>
        <begin position="55"/>
        <end position="70"/>
    </location>
</feature>
<reference evidence="2 3" key="1">
    <citation type="submission" date="2021-06" db="EMBL/GenBank/DDBJ databases">
        <authorList>
            <person name="Palmer J.M."/>
        </authorList>
    </citation>
    <scope>NUCLEOTIDE SEQUENCE [LARGE SCALE GENOMIC DNA]</scope>
    <source>
        <strain evidence="2 3">MEX-2019</strain>
        <tissue evidence="2">Muscle</tissue>
    </source>
</reference>
<feature type="compositionally biased region" description="Acidic residues" evidence="1">
    <location>
        <begin position="16"/>
        <end position="28"/>
    </location>
</feature>
<name>A0AAV9SQD7_9TELE</name>
<comment type="caution">
    <text evidence="2">The sequence shown here is derived from an EMBL/GenBank/DDBJ whole genome shotgun (WGS) entry which is preliminary data.</text>
</comment>